<evidence type="ECO:0000313" key="2">
    <source>
        <dbReference type="Proteomes" id="UP001262889"/>
    </source>
</evidence>
<protein>
    <submittedName>
        <fullName evidence="1">ScyD/ScyE family protein</fullName>
    </submittedName>
</protein>
<comment type="caution">
    <text evidence="1">The sequence shown here is derived from an EMBL/GenBank/DDBJ whole genome shotgun (WGS) entry which is preliminary data.</text>
</comment>
<accession>A0ABU3C5T7</accession>
<proteinExistence type="predicted"/>
<gene>
    <name evidence="1" type="ORF">RM553_02590</name>
</gene>
<dbReference type="SUPFAM" id="SSF63829">
    <property type="entry name" value="Calcium-dependent phosphotriesterase"/>
    <property type="match status" value="1"/>
</dbReference>
<evidence type="ECO:0000313" key="1">
    <source>
        <dbReference type="EMBL" id="MDT0641709.1"/>
    </source>
</evidence>
<dbReference type="InterPro" id="IPR048031">
    <property type="entry name" value="ScyD/ScyE-like"/>
</dbReference>
<sequence length="533" mass="57724">MKNLSKLLLFLSFDFLFISCSEEENSPIASEKSSISFGAVLNDLLADKAAVKQAVNDLPACSDDDPSYVEIILLQDVVEVLGSPGEPFQIDLVAGETFTQYVPELELDPGTYSLDYFAVYNSAGELIWLAPRGGELEGFVENPLPLTINLGAGVKKYVDVPVLCYDERLVNEYGYLFFDLIPTELVDFCFFANFCKNSGRHFPAAFSLDIWLGTDDTGIQLYSNEENNVSTQGEDPSAEPLCIVLPDLAEFADDEDYIYYEITLLDWAGVYGDADASTLNGTLSREDIQAHFDGDEAVDYEHLMFGCSDGIITQFNGPLFDLITIPYGKILVADASAGIKDLYGNMILDLPGVNSIATVGTGNMWATTGPAEETPLDENQRLYQVLNNRVEKVVNLFEFEAAYNPDGADVNSNPFDVKAINENLALVVDAGGNDLLRVDNLGNIEVVAVFPPEVVSTDNVKNLVGCPGSGADLCELPPMMPAQAVPTTVVIGPDGYYYVGELKGFPAPTGEANIWRIAPNAEGAMCGSSADCT</sequence>
<dbReference type="RefSeq" id="WP_311533424.1">
    <property type="nucleotide sequence ID" value="NZ_JAVRHQ010000001.1"/>
</dbReference>
<organism evidence="1 2">
    <name type="scientific">Autumnicola tepida</name>
    <dbReference type="NCBI Taxonomy" id="3075595"/>
    <lineage>
        <taxon>Bacteria</taxon>
        <taxon>Pseudomonadati</taxon>
        <taxon>Bacteroidota</taxon>
        <taxon>Flavobacteriia</taxon>
        <taxon>Flavobacteriales</taxon>
        <taxon>Flavobacteriaceae</taxon>
        <taxon>Autumnicola</taxon>
    </lineage>
</organism>
<dbReference type="EMBL" id="JAVRHQ010000001">
    <property type="protein sequence ID" value="MDT0641709.1"/>
    <property type="molecule type" value="Genomic_DNA"/>
</dbReference>
<keyword evidence="2" id="KW-1185">Reference proteome</keyword>
<dbReference type="Proteomes" id="UP001262889">
    <property type="component" value="Unassembled WGS sequence"/>
</dbReference>
<reference evidence="1 2" key="1">
    <citation type="submission" date="2023-09" db="EMBL/GenBank/DDBJ databases">
        <authorList>
            <person name="Rey-Velasco X."/>
        </authorList>
    </citation>
    <scope>NUCLEOTIDE SEQUENCE [LARGE SCALE GENOMIC DNA]</scope>
    <source>
        <strain evidence="1 2">F363</strain>
    </source>
</reference>
<dbReference type="NCBIfam" id="NF033206">
    <property type="entry name" value="ScyE_fam"/>
    <property type="match status" value="1"/>
</dbReference>
<name>A0ABU3C5T7_9FLAO</name>